<dbReference type="InterPro" id="IPR019821">
    <property type="entry name" value="Kinesin_motor_CS"/>
</dbReference>
<keyword evidence="1 5" id="KW-0547">Nucleotide-binding</keyword>
<dbReference type="PRINTS" id="PR00380">
    <property type="entry name" value="KINESINHEAVY"/>
</dbReference>
<comment type="caution">
    <text evidence="9">The sequence shown here is derived from an EMBL/GenBank/DDBJ whole genome shotgun (WGS) entry which is preliminary data.</text>
</comment>
<organism evidence="9 10">
    <name type="scientific">Cymbomonas tetramitiformis</name>
    <dbReference type="NCBI Taxonomy" id="36881"/>
    <lineage>
        <taxon>Eukaryota</taxon>
        <taxon>Viridiplantae</taxon>
        <taxon>Chlorophyta</taxon>
        <taxon>Pyramimonadophyceae</taxon>
        <taxon>Pyramimonadales</taxon>
        <taxon>Pyramimonadaceae</taxon>
        <taxon>Cymbomonas</taxon>
    </lineage>
</organism>
<dbReference type="SUPFAM" id="SSF52540">
    <property type="entry name" value="P-loop containing nucleoside triphosphate hydrolases"/>
    <property type="match status" value="1"/>
</dbReference>
<reference evidence="9 10" key="1">
    <citation type="journal article" date="2015" name="Genome Biol. Evol.">
        <title>Comparative Genomics of a Bacterivorous Green Alga Reveals Evolutionary Causalities and Consequences of Phago-Mixotrophic Mode of Nutrition.</title>
        <authorList>
            <person name="Burns J.A."/>
            <person name="Paasch A."/>
            <person name="Narechania A."/>
            <person name="Kim E."/>
        </authorList>
    </citation>
    <scope>NUCLEOTIDE SEQUENCE [LARGE SCALE GENOMIC DNA]</scope>
    <source>
        <strain evidence="9 10">PLY_AMNH</strain>
    </source>
</reference>
<dbReference type="Proteomes" id="UP001190700">
    <property type="component" value="Unassembled WGS sequence"/>
</dbReference>
<evidence type="ECO:0000256" key="4">
    <source>
        <dbReference type="ARBA" id="ARBA00023175"/>
    </source>
</evidence>
<dbReference type="Pfam" id="PF00225">
    <property type="entry name" value="Kinesin"/>
    <property type="match status" value="1"/>
</dbReference>
<feature type="domain" description="Kinesin motor" evidence="8">
    <location>
        <begin position="84"/>
        <end position="412"/>
    </location>
</feature>
<protein>
    <recommendedName>
        <fullName evidence="6">Kinesin-like protein</fullName>
    </recommendedName>
</protein>
<evidence type="ECO:0000313" key="10">
    <source>
        <dbReference type="Proteomes" id="UP001190700"/>
    </source>
</evidence>
<dbReference type="GO" id="GO:0008017">
    <property type="term" value="F:microtubule binding"/>
    <property type="evidence" value="ECO:0007669"/>
    <property type="project" value="InterPro"/>
</dbReference>
<dbReference type="CDD" id="cd00106">
    <property type="entry name" value="KISc"/>
    <property type="match status" value="1"/>
</dbReference>
<dbReference type="PROSITE" id="PS00411">
    <property type="entry name" value="KINESIN_MOTOR_1"/>
    <property type="match status" value="1"/>
</dbReference>
<dbReference type="GO" id="GO:0005524">
    <property type="term" value="F:ATP binding"/>
    <property type="evidence" value="ECO:0007669"/>
    <property type="project" value="UniProtKB-UniRule"/>
</dbReference>
<proteinExistence type="inferred from homology"/>
<dbReference type="AlphaFoldDB" id="A0AAE0L9Z4"/>
<feature type="compositionally biased region" description="Polar residues" evidence="7">
    <location>
        <begin position="415"/>
        <end position="424"/>
    </location>
</feature>
<dbReference type="SMART" id="SM00129">
    <property type="entry name" value="KISc"/>
    <property type="match status" value="1"/>
</dbReference>
<evidence type="ECO:0000259" key="8">
    <source>
        <dbReference type="PROSITE" id="PS50067"/>
    </source>
</evidence>
<name>A0AAE0L9Z4_9CHLO</name>
<evidence type="ECO:0000256" key="1">
    <source>
        <dbReference type="ARBA" id="ARBA00022741"/>
    </source>
</evidence>
<dbReference type="InterPro" id="IPR027417">
    <property type="entry name" value="P-loop_NTPase"/>
</dbReference>
<keyword evidence="6" id="KW-0493">Microtubule</keyword>
<dbReference type="PANTHER" id="PTHR47968:SF75">
    <property type="entry name" value="CENTROMERE-ASSOCIATED PROTEIN E"/>
    <property type="match status" value="1"/>
</dbReference>
<dbReference type="InterPro" id="IPR027640">
    <property type="entry name" value="Kinesin-like_fam"/>
</dbReference>
<keyword evidence="2 5" id="KW-0067">ATP-binding</keyword>
<evidence type="ECO:0000256" key="6">
    <source>
        <dbReference type="RuleBase" id="RU000394"/>
    </source>
</evidence>
<dbReference type="GO" id="GO:0007018">
    <property type="term" value="P:microtubule-based movement"/>
    <property type="evidence" value="ECO:0007669"/>
    <property type="project" value="InterPro"/>
</dbReference>
<evidence type="ECO:0000256" key="2">
    <source>
        <dbReference type="ARBA" id="ARBA00022840"/>
    </source>
</evidence>
<dbReference type="InterPro" id="IPR001752">
    <property type="entry name" value="Kinesin_motor_dom"/>
</dbReference>
<evidence type="ECO:0000256" key="7">
    <source>
        <dbReference type="SAM" id="MobiDB-lite"/>
    </source>
</evidence>
<gene>
    <name evidence="9" type="ORF">CYMTET_14482</name>
</gene>
<keyword evidence="3" id="KW-0175">Coiled coil</keyword>
<dbReference type="InterPro" id="IPR036961">
    <property type="entry name" value="Kinesin_motor_dom_sf"/>
</dbReference>
<evidence type="ECO:0000256" key="5">
    <source>
        <dbReference type="PROSITE-ProRule" id="PRU00283"/>
    </source>
</evidence>
<accession>A0AAE0L9Z4</accession>
<dbReference type="GO" id="GO:0005874">
    <property type="term" value="C:microtubule"/>
    <property type="evidence" value="ECO:0007669"/>
    <property type="project" value="UniProtKB-KW"/>
</dbReference>
<feature type="region of interest" description="Disordered" evidence="7">
    <location>
        <begin position="408"/>
        <end position="441"/>
    </location>
</feature>
<keyword evidence="10" id="KW-1185">Reference proteome</keyword>
<feature type="binding site" evidence="5">
    <location>
        <begin position="166"/>
        <end position="173"/>
    </location>
    <ligand>
        <name>ATP</name>
        <dbReference type="ChEBI" id="CHEBI:30616"/>
    </ligand>
</feature>
<comment type="similarity">
    <text evidence="5 6">Belongs to the TRAFAC class myosin-kinesin ATPase superfamily. Kinesin family.</text>
</comment>
<dbReference type="EMBL" id="LGRX02006067">
    <property type="protein sequence ID" value="KAK3277518.1"/>
    <property type="molecule type" value="Genomic_DNA"/>
</dbReference>
<dbReference type="GO" id="GO:0003777">
    <property type="term" value="F:microtubule motor activity"/>
    <property type="evidence" value="ECO:0007669"/>
    <property type="project" value="InterPro"/>
</dbReference>
<keyword evidence="4 5" id="KW-0505">Motor protein</keyword>
<evidence type="ECO:0000313" key="9">
    <source>
        <dbReference type="EMBL" id="KAK3277518.1"/>
    </source>
</evidence>
<evidence type="ECO:0000256" key="3">
    <source>
        <dbReference type="ARBA" id="ARBA00023054"/>
    </source>
</evidence>
<sequence>MTKPTSPSLQAVGEIPNCTLNPLAFQNENASNGASPNDMSGFEADAFYSPTPTEPNRYRMSVGLAQSPEMKGLQTLSKVFDTCAVMVVLRVRPFSEKEKKKGEKKCIEIGDLYSISFTGERAKYSKYAFDAVLPPECTQRMTYEASCKPIFDKVMEGFNGCCFAYGQTGSGKTYTMTGVENSIGIIPRVCEDLFSYTERHPEFVLEVVMSYIEIYQEDVRDLLSSQRGQKLQVHEDLSTGGKGVYVEGCASVRVDSYTAVSKLLERGAKRRVVGETKMNEKSSRSHAVLTLHIAKKNATDLEGLTQVISKLHLVDLAGSERADAAGTSGKQLKEGAKINQSLSALGNVIYALTDKSFRGDHVPYRDSKLTRILQASAHSAHRAIHLGQTDTTQGQLFETQALLEASQHMHKPTQIKASNSQAQSRTRHRTYTCASKPAPAG</sequence>
<dbReference type="PROSITE" id="PS50067">
    <property type="entry name" value="KINESIN_MOTOR_2"/>
    <property type="match status" value="1"/>
</dbReference>
<dbReference type="Gene3D" id="3.40.850.10">
    <property type="entry name" value="Kinesin motor domain"/>
    <property type="match status" value="1"/>
</dbReference>
<dbReference type="PANTHER" id="PTHR47968">
    <property type="entry name" value="CENTROMERE PROTEIN E"/>
    <property type="match status" value="1"/>
</dbReference>